<feature type="domain" description="Phage head morphogenesis" evidence="2">
    <location>
        <begin position="141"/>
        <end position="261"/>
    </location>
</feature>
<protein>
    <submittedName>
        <fullName evidence="3">Minor capsid protein</fullName>
    </submittedName>
</protein>
<evidence type="ECO:0000256" key="1">
    <source>
        <dbReference type="SAM" id="Coils"/>
    </source>
</evidence>
<proteinExistence type="predicted"/>
<feature type="coiled-coil region" evidence="1">
    <location>
        <begin position="6"/>
        <end position="40"/>
    </location>
</feature>
<name>A0A8S5SZ86_9CAUD</name>
<keyword evidence="1" id="KW-0175">Coiled coil</keyword>
<evidence type="ECO:0000259" key="2">
    <source>
        <dbReference type="Pfam" id="PF04233"/>
    </source>
</evidence>
<accession>A0A8S5SZ86</accession>
<organism evidence="3">
    <name type="scientific">Siphoviridae sp. ctPyh10</name>
    <dbReference type="NCBI Taxonomy" id="2827865"/>
    <lineage>
        <taxon>Viruses</taxon>
        <taxon>Duplodnaviria</taxon>
        <taxon>Heunggongvirae</taxon>
        <taxon>Uroviricota</taxon>
        <taxon>Caudoviricetes</taxon>
    </lineage>
</organism>
<dbReference type="EMBL" id="BK032711">
    <property type="protein sequence ID" value="DAF56270.1"/>
    <property type="molecule type" value="Genomic_DNA"/>
</dbReference>
<dbReference type="Pfam" id="PF04233">
    <property type="entry name" value="Phage_Mu_F"/>
    <property type="match status" value="1"/>
</dbReference>
<sequence>MRKSEKEALQAMLDDEQETIKALEKAYQRAIRRIDNHIRILESDEMTQSKIYQKRYQEAMKAQISAALDELHKKSNQTIEEYLTRSYQHGYVGTMYSLHKQGMPILAPIDQRAVTRAVRTDSKLSGRLYGELGVDMQKLKKTIRREISIGISIGSDYNMIARQVQISSGIPLKRAKTIVRTEGHRIQQQSADDARNAAKGQGCQVVKQWDAVLDGNTRTDHRILDGQIREVGEPFEIDGKKAEYPGAFGRPEEDCNCRCVALTRAKWVLDADELQTMKDRAKFFGLDKAEGFREFEEKYLKAEKVLNKQRKGGIIQMDLQFFANSAEKDLQRQKTSSIRKSLETFDQRIVEHWHKIEHPEEHVPNWDERDPREQEGLKKHWYKEITNFRESRARRIAELKRRGEYDE</sequence>
<reference evidence="3" key="1">
    <citation type="journal article" date="2021" name="Proc. Natl. Acad. Sci. U.S.A.">
        <title>A Catalog of Tens of Thousands of Viruses from Human Metagenomes Reveals Hidden Associations with Chronic Diseases.</title>
        <authorList>
            <person name="Tisza M.J."/>
            <person name="Buck C.B."/>
        </authorList>
    </citation>
    <scope>NUCLEOTIDE SEQUENCE</scope>
    <source>
        <strain evidence="3">CtPyh10</strain>
    </source>
</reference>
<evidence type="ECO:0000313" key="3">
    <source>
        <dbReference type="EMBL" id="DAF56270.1"/>
    </source>
</evidence>
<dbReference type="InterPro" id="IPR006528">
    <property type="entry name" value="Phage_head_morphogenesis_dom"/>
</dbReference>